<gene>
    <name evidence="1" type="ORF">DJ93_378</name>
</gene>
<name>A0A090YT75_9BACI</name>
<comment type="caution">
    <text evidence="1">The sequence shown here is derived from an EMBL/GenBank/DDBJ whole genome shotgun (WGS) entry which is preliminary data.</text>
</comment>
<protein>
    <submittedName>
        <fullName evidence="1">Uncharacterized protein</fullName>
    </submittedName>
</protein>
<organism evidence="1 2">
    <name type="scientific">Bacillus clarus</name>
    <dbReference type="NCBI Taxonomy" id="2338372"/>
    <lineage>
        <taxon>Bacteria</taxon>
        <taxon>Bacillati</taxon>
        <taxon>Bacillota</taxon>
        <taxon>Bacilli</taxon>
        <taxon>Bacillales</taxon>
        <taxon>Bacillaceae</taxon>
        <taxon>Bacillus</taxon>
        <taxon>Bacillus cereus group</taxon>
    </lineage>
</organism>
<dbReference type="EMBL" id="JMQC01000008">
    <property type="protein sequence ID" value="KFN01580.1"/>
    <property type="molecule type" value="Genomic_DNA"/>
</dbReference>
<reference evidence="1 2" key="1">
    <citation type="submission" date="2014-04" db="EMBL/GenBank/DDBJ databases">
        <authorList>
            <person name="Bishop-Lilly K.A."/>
            <person name="Broomall S.M."/>
            <person name="Chain P.S."/>
            <person name="Chertkov O."/>
            <person name="Coyne S.R."/>
            <person name="Daligault H.E."/>
            <person name="Davenport K.W."/>
            <person name="Erkkila T."/>
            <person name="Frey K.G."/>
            <person name="Gibbons H.S."/>
            <person name="Gu W."/>
            <person name="Jaissle J."/>
            <person name="Johnson S.L."/>
            <person name="Koroleva G.I."/>
            <person name="Ladner J.T."/>
            <person name="Lo C.-C."/>
            <person name="Minogue T.D."/>
            <person name="Munk C."/>
            <person name="Palacios G.F."/>
            <person name="Redden C.L."/>
            <person name="Rosenzweig C.N."/>
            <person name="Scholz M.B."/>
            <person name="Teshima H."/>
            <person name="Xu Y."/>
        </authorList>
    </citation>
    <scope>NUCLEOTIDE SEQUENCE [LARGE SCALE GENOMIC DNA]</scope>
    <source>
        <strain evidence="1 2">BHP</strain>
    </source>
</reference>
<accession>A0A090YT75</accession>
<dbReference type="Proteomes" id="UP000029389">
    <property type="component" value="Unassembled WGS sequence"/>
</dbReference>
<proteinExistence type="predicted"/>
<dbReference type="AlphaFoldDB" id="A0A090YT75"/>
<sequence>MKRFLIEISGEVTKGDISDALYHGLERNEVDWTSYNVLEVENEEASQ</sequence>
<evidence type="ECO:0000313" key="2">
    <source>
        <dbReference type="Proteomes" id="UP000029389"/>
    </source>
</evidence>
<dbReference type="RefSeq" id="WP_180228502.1">
    <property type="nucleotide sequence ID" value="NZ_JMQC01000008.1"/>
</dbReference>
<evidence type="ECO:0000313" key="1">
    <source>
        <dbReference type="EMBL" id="KFN01580.1"/>
    </source>
</evidence>